<dbReference type="CDD" id="cd05830">
    <property type="entry name" value="Sortase_E"/>
    <property type="match status" value="1"/>
</dbReference>
<dbReference type="EMBL" id="LT607756">
    <property type="protein sequence ID" value="SCG85059.1"/>
    <property type="molecule type" value="Genomic_DNA"/>
</dbReference>
<evidence type="ECO:0000313" key="2">
    <source>
        <dbReference type="EMBL" id="SCG85059.1"/>
    </source>
</evidence>
<dbReference type="RefSeq" id="WP_071906230.1">
    <property type="nucleotide sequence ID" value="NZ_LT607756.1"/>
</dbReference>
<dbReference type="Proteomes" id="UP000094707">
    <property type="component" value="Chromosome I"/>
</dbReference>
<dbReference type="Gene3D" id="3.40.1000.10">
    <property type="entry name" value="Mog1/PsbP, alpha/beta/alpha sandwich"/>
    <property type="match status" value="1"/>
</dbReference>
<dbReference type="OrthoDB" id="70137at2157"/>
<organism evidence="2 3">
    <name type="scientific">Methanobacterium congolense</name>
    <dbReference type="NCBI Taxonomy" id="118062"/>
    <lineage>
        <taxon>Archaea</taxon>
        <taxon>Methanobacteriati</taxon>
        <taxon>Methanobacteriota</taxon>
        <taxon>Methanomada group</taxon>
        <taxon>Methanobacteria</taxon>
        <taxon>Methanobacteriales</taxon>
        <taxon>Methanobacteriaceae</taxon>
        <taxon>Methanobacterium</taxon>
    </lineage>
</organism>
<dbReference type="AlphaFoldDB" id="A0A1D3L0Q1"/>
<dbReference type="Gene3D" id="2.40.260.10">
    <property type="entry name" value="Sortase"/>
    <property type="match status" value="1"/>
</dbReference>
<dbReference type="InterPro" id="IPR042003">
    <property type="entry name" value="Sortase_E"/>
</dbReference>
<accession>A0A1D3L0Q1</accession>
<proteinExistence type="predicted"/>
<sequence>MKKYLNYSLAIIVVLFLVVYATEGNNVEKKHFSGDGISFDYSATWESVEAGSHVAAFKDPNSGSNITVNKQFMPSDYASNNNFALNFSEAKDLGFKFVSSENITVDNLSGYKNSYEVNTKNSSIALDEIWVVKDGFLYSIIVKTPMNESNDKFSLSSLLPGSEEPVSSDIVTESFKIENSSNSTVSPFWGYVSIPSLGVNWGIRSDTVNALGSVYHYNESFYPGQDGVAGLLGHHTRFSAPFMNIDTLKTGDVVVVTDLLSQKRYTYQVSSSWDIKWDFKTNPVNFTAGNPELKLVTCWPKGYSKAAFQTHCKLVSIEPL</sequence>
<dbReference type="STRING" id="118062.MCBB_0483"/>
<reference evidence="2 3" key="1">
    <citation type="submission" date="2016-08" db="EMBL/GenBank/DDBJ databases">
        <authorList>
            <person name="Seilhamer J.J."/>
        </authorList>
    </citation>
    <scope>NUCLEOTIDE SEQUENCE [LARGE SCALE GENOMIC DNA]</scope>
    <source>
        <strain evidence="2">Buetzberg</strain>
    </source>
</reference>
<gene>
    <name evidence="2" type="ORF">MCBB_0483</name>
</gene>
<dbReference type="KEGG" id="mcub:MCBB_0483"/>
<protein>
    <submittedName>
        <fullName evidence="2">Sortase (Surface protein transpeptidase)</fullName>
    </submittedName>
</protein>
<dbReference type="InterPro" id="IPR023365">
    <property type="entry name" value="Sortase_dom-sf"/>
</dbReference>
<name>A0A1D3L0Q1_9EURY</name>
<evidence type="ECO:0000256" key="1">
    <source>
        <dbReference type="ARBA" id="ARBA00022801"/>
    </source>
</evidence>
<keyword evidence="1" id="KW-0378">Hydrolase</keyword>
<dbReference type="InterPro" id="IPR005754">
    <property type="entry name" value="Sortase"/>
</dbReference>
<dbReference type="Pfam" id="PF04203">
    <property type="entry name" value="Sortase"/>
    <property type="match status" value="1"/>
</dbReference>
<evidence type="ECO:0000313" key="3">
    <source>
        <dbReference type="Proteomes" id="UP000094707"/>
    </source>
</evidence>
<dbReference type="GO" id="GO:0016787">
    <property type="term" value="F:hydrolase activity"/>
    <property type="evidence" value="ECO:0007669"/>
    <property type="project" value="UniProtKB-KW"/>
</dbReference>
<dbReference type="GeneID" id="30411343"/>
<dbReference type="SUPFAM" id="SSF63817">
    <property type="entry name" value="Sortase"/>
    <property type="match status" value="1"/>
</dbReference>
<keyword evidence="3" id="KW-1185">Reference proteome</keyword>